<organism evidence="2 3">
    <name type="scientific">Vibrio proteolyticus NBRC 13287</name>
    <dbReference type="NCBI Taxonomy" id="1219065"/>
    <lineage>
        <taxon>Bacteria</taxon>
        <taxon>Pseudomonadati</taxon>
        <taxon>Pseudomonadota</taxon>
        <taxon>Gammaproteobacteria</taxon>
        <taxon>Vibrionales</taxon>
        <taxon>Vibrionaceae</taxon>
        <taxon>Vibrio</taxon>
    </lineage>
</organism>
<dbReference type="EMBL" id="BATJ01000015">
    <property type="protein sequence ID" value="GAD68544.1"/>
    <property type="molecule type" value="Genomic_DNA"/>
</dbReference>
<gene>
    <name evidence="2" type="ORF">VPR01S_15_00620</name>
</gene>
<comment type="caution">
    <text evidence="2">The sequence shown here is derived from an EMBL/GenBank/DDBJ whole genome shotgun (WGS) entry which is preliminary data.</text>
</comment>
<evidence type="ECO:0000313" key="2">
    <source>
        <dbReference type="EMBL" id="GAD68544.1"/>
    </source>
</evidence>
<dbReference type="Proteomes" id="UP000016570">
    <property type="component" value="Unassembled WGS sequence"/>
</dbReference>
<protein>
    <submittedName>
        <fullName evidence="2">Uncharacterized protein</fullName>
    </submittedName>
</protein>
<dbReference type="AlphaFoldDB" id="U3BFR4"/>
<sequence length="175" mass="19057">MSVVVLSKAGPRMVDFYLSDNHLKLLINGPGMLFEKLELMTNKTALDGADVDFYRRVAKGLQATIACPHEPVRRAHISVEPHRLGAELSIELGPASMYQSLLEIRTIQGESFKSLIDASLNTEETPFSSGQPTIAALVTVRATGHHEHHASASKLIRTNPGGSEHHHPVGEHGLK</sequence>
<feature type="region of interest" description="Disordered" evidence="1">
    <location>
        <begin position="147"/>
        <end position="175"/>
    </location>
</feature>
<name>U3BFR4_VIBPR</name>
<accession>U3BFR4</accession>
<evidence type="ECO:0000256" key="1">
    <source>
        <dbReference type="SAM" id="MobiDB-lite"/>
    </source>
</evidence>
<dbReference type="STRING" id="1219065.VPR01S_15_00620"/>
<dbReference type="RefSeq" id="WP_021706513.1">
    <property type="nucleotide sequence ID" value="NZ_BATJ01000015.1"/>
</dbReference>
<evidence type="ECO:0000313" key="3">
    <source>
        <dbReference type="Proteomes" id="UP000016570"/>
    </source>
</evidence>
<feature type="compositionally biased region" description="Basic and acidic residues" evidence="1">
    <location>
        <begin position="163"/>
        <end position="175"/>
    </location>
</feature>
<keyword evidence="3" id="KW-1185">Reference proteome</keyword>
<reference evidence="2 3" key="1">
    <citation type="submission" date="2013-09" db="EMBL/GenBank/DDBJ databases">
        <title>Whole genome shotgun sequence of Vibrio proteolyticus NBRC 13287.</title>
        <authorList>
            <person name="Isaki S."/>
            <person name="Hosoyama A."/>
            <person name="Numata M."/>
            <person name="Hashimoto M."/>
            <person name="Hosoyama Y."/>
            <person name="Tsuchikane K."/>
            <person name="Noguchi M."/>
            <person name="Hirakata S."/>
            <person name="Ichikawa N."/>
            <person name="Ohji S."/>
            <person name="Yamazoe A."/>
            <person name="Fujita N."/>
        </authorList>
    </citation>
    <scope>NUCLEOTIDE SEQUENCE [LARGE SCALE GENOMIC DNA]</scope>
    <source>
        <strain evidence="2 3">NBRC 13287</strain>
    </source>
</reference>
<proteinExistence type="predicted"/>